<evidence type="ECO:0000256" key="1">
    <source>
        <dbReference type="SAM" id="Phobius"/>
    </source>
</evidence>
<dbReference type="OrthoDB" id="3400629at2"/>
<comment type="caution">
    <text evidence="2">The sequence shown here is derived from an EMBL/GenBank/DDBJ whole genome shotgun (WGS) entry which is preliminary data.</text>
</comment>
<sequence length="118" mass="12727">MSLDAEDPVTMALRVGVVVVSLGSVVLGVRVAVSRRFPEAWVRLARLKPGERSQPVRVGIAQAMIGAGLLIQQAPFFVSMPLPLGRALFAVSLLLLLTAAGAFSLLGRWLRMMMCRAR</sequence>
<keyword evidence="1" id="KW-0812">Transmembrane</keyword>
<evidence type="ECO:0000313" key="2">
    <source>
        <dbReference type="EMBL" id="PWR05957.1"/>
    </source>
</evidence>
<feature type="transmembrane region" description="Helical" evidence="1">
    <location>
        <begin position="54"/>
        <end position="75"/>
    </location>
</feature>
<feature type="transmembrane region" description="Helical" evidence="1">
    <location>
        <begin position="12"/>
        <end position="33"/>
    </location>
</feature>
<keyword evidence="1" id="KW-0472">Membrane</keyword>
<name>A0A317CUA8_9ACTN</name>
<proteinExistence type="predicted"/>
<dbReference type="EMBL" id="QGKR01000277">
    <property type="protein sequence ID" value="PWR05957.1"/>
    <property type="molecule type" value="Genomic_DNA"/>
</dbReference>
<gene>
    <name evidence="2" type="ORF">DKT68_24195</name>
</gene>
<dbReference type="AlphaFoldDB" id="A0A317CUA8"/>
<reference evidence="2 3" key="1">
    <citation type="submission" date="2018-05" db="EMBL/GenBank/DDBJ databases">
        <title>Micromonospora atacamensis sp. nov., a novel actinobacteria isolated from high altitude Atacama Desert soil.</title>
        <authorList>
            <person name="Carro L."/>
            <person name="Golinska P."/>
            <person name="Klenk H.-P."/>
            <person name="Goodfellow M."/>
        </authorList>
    </citation>
    <scope>NUCLEOTIDE SEQUENCE [LARGE SCALE GENOMIC DNA]</scope>
    <source>
        <strain evidence="2 3">5R2A7</strain>
    </source>
</reference>
<keyword evidence="1" id="KW-1133">Transmembrane helix</keyword>
<organism evidence="2 3">
    <name type="scientific">Micromonospora acroterricola</name>
    <dbReference type="NCBI Taxonomy" id="2202421"/>
    <lineage>
        <taxon>Bacteria</taxon>
        <taxon>Bacillati</taxon>
        <taxon>Actinomycetota</taxon>
        <taxon>Actinomycetes</taxon>
        <taxon>Micromonosporales</taxon>
        <taxon>Micromonosporaceae</taxon>
        <taxon>Micromonospora</taxon>
    </lineage>
</organism>
<protein>
    <submittedName>
        <fullName evidence="2">Uncharacterized protein</fullName>
    </submittedName>
</protein>
<keyword evidence="3" id="KW-1185">Reference proteome</keyword>
<dbReference type="Proteomes" id="UP000245410">
    <property type="component" value="Unassembled WGS sequence"/>
</dbReference>
<accession>A0A317CUA8</accession>
<feature type="transmembrane region" description="Helical" evidence="1">
    <location>
        <begin position="87"/>
        <end position="110"/>
    </location>
</feature>
<dbReference type="RefSeq" id="WP_109819685.1">
    <property type="nucleotide sequence ID" value="NZ_QGKR01000277.1"/>
</dbReference>
<evidence type="ECO:0000313" key="3">
    <source>
        <dbReference type="Proteomes" id="UP000245410"/>
    </source>
</evidence>